<dbReference type="EMBL" id="CP003984">
    <property type="protein sequence ID" value="AII87242.1"/>
    <property type="molecule type" value="Genomic_DNA"/>
</dbReference>
<proteinExistence type="predicted"/>
<dbReference type="Proteomes" id="UP000028680">
    <property type="component" value="Chromosome"/>
</dbReference>
<dbReference type="Gene3D" id="3.40.190.170">
    <property type="entry name" value="Bacterial extracellular solute-binding protein, family 7"/>
    <property type="match status" value="1"/>
</dbReference>
<dbReference type="GO" id="GO:0055085">
    <property type="term" value="P:transmembrane transport"/>
    <property type="evidence" value="ECO:0007669"/>
    <property type="project" value="InterPro"/>
</dbReference>
<dbReference type="CDD" id="cd13604">
    <property type="entry name" value="PBP2_TRAP_ketoacid_lactate_like"/>
    <property type="match status" value="1"/>
</dbReference>
<protein>
    <submittedName>
        <fullName evidence="4">TRAP dicarboxylate transporter, subunit DctP</fullName>
    </submittedName>
</protein>
<dbReference type="NCBIfam" id="TIGR01409">
    <property type="entry name" value="TAT_signal_seq"/>
    <property type="match status" value="1"/>
</dbReference>
<dbReference type="InterPro" id="IPR038404">
    <property type="entry name" value="TRAP_DctP_sf"/>
</dbReference>
<dbReference type="InterPro" id="IPR019546">
    <property type="entry name" value="TAT_signal_bac_arc"/>
</dbReference>
<dbReference type="PROSITE" id="PS51318">
    <property type="entry name" value="TAT"/>
    <property type="match status" value="1"/>
</dbReference>
<dbReference type="AlphaFoldDB" id="A0AAN0RJF9"/>
<reference evidence="4 5" key="1">
    <citation type="journal article" date="2014" name="ISME J.">
        <title>Adaptation of an abundant Roseobacter RCA organism to pelagic systems revealed by genomic and transcriptomic analyses.</title>
        <authorList>
            <person name="Voget S."/>
            <person name="Wemheuer B."/>
            <person name="Brinkhoff T."/>
            <person name="Vollmers J."/>
            <person name="Dietrich S."/>
            <person name="Giebel H.A."/>
            <person name="Beardsley C."/>
            <person name="Sardemann C."/>
            <person name="Bakenhus I."/>
            <person name="Billerbeck S."/>
            <person name="Daniel R."/>
            <person name="Simon M."/>
        </authorList>
    </citation>
    <scope>NUCLEOTIDE SEQUENCE [LARGE SCALE GENOMIC DNA]</scope>
    <source>
        <strain evidence="4 5">RCA23</strain>
    </source>
</reference>
<dbReference type="InterPro" id="IPR006311">
    <property type="entry name" value="TAT_signal"/>
</dbReference>
<dbReference type="InterPro" id="IPR018389">
    <property type="entry name" value="DctP_fam"/>
</dbReference>
<sequence length="417" mass="44705">MVFDTVFHSETSPKNNRCRNNLLFVGFLLLSLNSINDQSEACSTPPDISMGGKYMDRRSFLKASALGGGAAAVSSLAAPAIAGGHARTLTMVTSWPRGFAVLDDAATYFNEAVNAMSGGELIIEKKAPGELVGAFEVFDAVTSGQADMYHSADYYFLGQHPGYAFYTAVPFGATAQELTNWYYHDGGQDLHDELGSIFGLKSFLCGNSGSQSGGWFRKEIKSAQDLAGLRFRMPGLGGQVLGKLGVSVQNIPGGELYQALSSGALDGLEWVGPFADERAGFQEVAKVYYTAGFHEPGSGLACGMNLDVWNDLSDQHKAIIDNATKATTHYQLSQTLANNGAALARLQAQGVQTLQFSDDVWDAFGAASKEVLDENMGDDLFARIRNSFDASLAKSSDWILKSDGEFVSQRNRVLANG</sequence>
<accession>A0AAN0RJF9</accession>
<gene>
    <name evidence="4" type="primary">dctP7</name>
    <name evidence="4" type="ORF">RCA23_c17070</name>
</gene>
<comment type="subcellular location">
    <subcellularLocation>
        <location evidence="1">Periplasm</location>
    </subcellularLocation>
</comment>
<dbReference type="PANTHER" id="PTHR33376:SF5">
    <property type="entry name" value="EXTRACYTOPLASMIC SOLUTE RECEPTOR PROTEIN"/>
    <property type="match status" value="1"/>
</dbReference>
<evidence type="ECO:0000313" key="5">
    <source>
        <dbReference type="Proteomes" id="UP000028680"/>
    </source>
</evidence>
<dbReference type="Pfam" id="PF03480">
    <property type="entry name" value="DctP"/>
    <property type="match status" value="1"/>
</dbReference>
<dbReference type="GO" id="GO:0042597">
    <property type="term" value="C:periplasmic space"/>
    <property type="evidence" value="ECO:0007669"/>
    <property type="project" value="UniProtKB-SubCell"/>
</dbReference>
<dbReference type="PANTHER" id="PTHR33376">
    <property type="match status" value="1"/>
</dbReference>
<evidence type="ECO:0000256" key="2">
    <source>
        <dbReference type="ARBA" id="ARBA00022729"/>
    </source>
</evidence>
<organism evidence="4 5">
    <name type="scientific">Planktomarina temperata RCA23</name>
    <dbReference type="NCBI Taxonomy" id="666509"/>
    <lineage>
        <taxon>Bacteria</taxon>
        <taxon>Pseudomonadati</taxon>
        <taxon>Pseudomonadota</taxon>
        <taxon>Alphaproteobacteria</taxon>
        <taxon>Rhodobacterales</taxon>
        <taxon>Paracoccaceae</taxon>
        <taxon>Planktomarina</taxon>
    </lineage>
</organism>
<name>A0AAN0RJF9_9RHOB</name>
<evidence type="ECO:0000256" key="1">
    <source>
        <dbReference type="ARBA" id="ARBA00004418"/>
    </source>
</evidence>
<evidence type="ECO:0000313" key="4">
    <source>
        <dbReference type="EMBL" id="AII87242.1"/>
    </source>
</evidence>
<dbReference type="KEGG" id="ptp:RCA23_c17070"/>
<keyword evidence="5" id="KW-1185">Reference proteome</keyword>
<evidence type="ECO:0000256" key="3">
    <source>
        <dbReference type="ARBA" id="ARBA00022764"/>
    </source>
</evidence>
<keyword evidence="3" id="KW-0574">Periplasm</keyword>
<dbReference type="Gene3D" id="3.40.190.10">
    <property type="entry name" value="Periplasmic binding protein-like II"/>
    <property type="match status" value="1"/>
</dbReference>
<keyword evidence="2" id="KW-0732">Signal</keyword>